<dbReference type="PATRIC" id="fig|28229.4.peg.2264"/>
<evidence type="ECO:0000256" key="4">
    <source>
        <dbReference type="SAM" id="MobiDB-lite"/>
    </source>
</evidence>
<dbReference type="SUPFAM" id="SSF111369">
    <property type="entry name" value="HlyD-like secretion proteins"/>
    <property type="match status" value="1"/>
</dbReference>
<comment type="caution">
    <text evidence="9">The sequence shown here is derived from an EMBL/GenBank/DDBJ whole genome shotgun (WGS) entry which is preliminary data.</text>
</comment>
<keyword evidence="3" id="KW-0175">Coiled coil</keyword>
<dbReference type="InterPro" id="IPR058627">
    <property type="entry name" value="MdtA-like_C"/>
</dbReference>
<evidence type="ECO:0000313" key="9">
    <source>
        <dbReference type="EMBL" id="KGJ91350.1"/>
    </source>
</evidence>
<dbReference type="GO" id="GO:0022857">
    <property type="term" value="F:transmembrane transporter activity"/>
    <property type="evidence" value="ECO:0007669"/>
    <property type="project" value="InterPro"/>
</dbReference>
<dbReference type="GO" id="GO:0005886">
    <property type="term" value="C:plasma membrane"/>
    <property type="evidence" value="ECO:0007669"/>
    <property type="project" value="UniProtKB-SubCell"/>
</dbReference>
<dbReference type="InterPro" id="IPR058624">
    <property type="entry name" value="MdtA-like_HH"/>
</dbReference>
<feature type="domain" description="Multidrug resistance protein MdtA-like alpha-helical hairpin" evidence="5">
    <location>
        <begin position="111"/>
        <end position="180"/>
    </location>
</feature>
<name>A0A099KM79_COLPS</name>
<gene>
    <name evidence="9" type="ORF">ND2E_3215</name>
</gene>
<sequence precursor="true">MLKRFLVKTTRSNSTSSKFILLGFLSLTLAACGKEEIQTKPPAPAVSVYSIQSKSVGGYREFVARTEASKEANLRARVEGELLERRFREGSYVEKGQVLLRIDPAAYEAALTSAKADLNSKRSGEENAKRNLKRANDLINDGYISQSDFDKLTTEESQARSAVKSAEAALEQAELNLSYTTITAPFSGLIGKVNYNVGNIVSPTSEALATLIVRDPIFVSFQVEESTYVSYQQSHQGVTSEEGGEFDISLRLPNNSEYPESGELDFADTKISEGMGTVELRTVFPNPNNIIIPGLFVTLILENKSKEDMALIPQAAVQEGQQGKFVLIVDEKNKVKQRHVVLGRRINAMWVAEKGVSIGEKVIIEGLQKVRPGIEVRGIEKHVDPLVGTISDIDDKSVDSSKVTEPVINPSATTDK</sequence>
<evidence type="ECO:0000256" key="3">
    <source>
        <dbReference type="SAM" id="Coils"/>
    </source>
</evidence>
<dbReference type="Gene3D" id="2.40.30.170">
    <property type="match status" value="1"/>
</dbReference>
<feature type="coiled-coil region" evidence="3">
    <location>
        <begin position="115"/>
        <end position="176"/>
    </location>
</feature>
<evidence type="ECO:0000313" key="10">
    <source>
        <dbReference type="Proteomes" id="UP000029843"/>
    </source>
</evidence>
<dbReference type="Gene3D" id="2.40.50.100">
    <property type="match status" value="1"/>
</dbReference>
<dbReference type="Pfam" id="PF25967">
    <property type="entry name" value="RND-MFP_C"/>
    <property type="match status" value="1"/>
</dbReference>
<dbReference type="InterPro" id="IPR006143">
    <property type="entry name" value="RND_pump_MFP"/>
</dbReference>
<feature type="domain" description="Multidrug resistance protein MdtA-like barrel-sandwich hybrid" evidence="6">
    <location>
        <begin position="71"/>
        <end position="206"/>
    </location>
</feature>
<dbReference type="RefSeq" id="WP_033093981.1">
    <property type="nucleotide sequence ID" value="NZ_JQED01000029.1"/>
</dbReference>
<dbReference type="Pfam" id="PF25917">
    <property type="entry name" value="BSH_RND"/>
    <property type="match status" value="1"/>
</dbReference>
<dbReference type="PANTHER" id="PTHR30158:SF3">
    <property type="entry name" value="MULTIDRUG EFFLUX PUMP SUBUNIT ACRA-RELATED"/>
    <property type="match status" value="1"/>
</dbReference>
<dbReference type="InterPro" id="IPR058625">
    <property type="entry name" value="MdtA-like_BSH"/>
</dbReference>
<dbReference type="OrthoDB" id="9800613at2"/>
<accession>A0A099KM79</accession>
<feature type="domain" description="Multidrug resistance protein MdtA-like C-terminal permuted SH3" evidence="8">
    <location>
        <begin position="311"/>
        <end position="369"/>
    </location>
</feature>
<feature type="region of interest" description="Disordered" evidence="4">
    <location>
        <begin position="397"/>
        <end position="416"/>
    </location>
</feature>
<dbReference type="PROSITE" id="PS51257">
    <property type="entry name" value="PROKAR_LIPOPROTEIN"/>
    <property type="match status" value="1"/>
</dbReference>
<evidence type="ECO:0000259" key="8">
    <source>
        <dbReference type="Pfam" id="PF25967"/>
    </source>
</evidence>
<dbReference type="Pfam" id="PF25876">
    <property type="entry name" value="HH_MFP_RND"/>
    <property type="match status" value="1"/>
</dbReference>
<dbReference type="NCBIfam" id="TIGR01730">
    <property type="entry name" value="RND_mfp"/>
    <property type="match status" value="1"/>
</dbReference>
<comment type="subcellular location">
    <subcellularLocation>
        <location evidence="1">Cell inner membrane</location>
        <topology evidence="1">Lipid-anchor</topology>
    </subcellularLocation>
</comment>
<organism evidence="9 10">
    <name type="scientific">Colwellia psychrerythraea</name>
    <name type="common">Vibrio psychroerythus</name>
    <dbReference type="NCBI Taxonomy" id="28229"/>
    <lineage>
        <taxon>Bacteria</taxon>
        <taxon>Pseudomonadati</taxon>
        <taxon>Pseudomonadota</taxon>
        <taxon>Gammaproteobacteria</taxon>
        <taxon>Alteromonadales</taxon>
        <taxon>Colwelliaceae</taxon>
        <taxon>Colwellia</taxon>
    </lineage>
</organism>
<protein>
    <submittedName>
        <fullName evidence="9">Efflux transporter, RND family, MFP subunit</fullName>
    </submittedName>
</protein>
<dbReference type="AlphaFoldDB" id="A0A099KM79"/>
<dbReference type="InterPro" id="IPR058626">
    <property type="entry name" value="MdtA-like_b-barrel"/>
</dbReference>
<evidence type="ECO:0000259" key="5">
    <source>
        <dbReference type="Pfam" id="PF25876"/>
    </source>
</evidence>
<evidence type="ECO:0000256" key="2">
    <source>
        <dbReference type="ARBA" id="ARBA00009477"/>
    </source>
</evidence>
<reference evidence="9 10" key="1">
    <citation type="submission" date="2014-08" db="EMBL/GenBank/DDBJ databases">
        <title>Genomic and Phenotypic Diversity of Colwellia psychrerythraea strains from Disparate Marine Basins.</title>
        <authorList>
            <person name="Techtmann S.M."/>
            <person name="Stelling S.C."/>
            <person name="Utturkar S.M."/>
            <person name="Alshibli N."/>
            <person name="Harris A."/>
            <person name="Brown S.D."/>
            <person name="Hazen T.C."/>
        </authorList>
    </citation>
    <scope>NUCLEOTIDE SEQUENCE [LARGE SCALE GENOMIC DNA]</scope>
    <source>
        <strain evidence="9 10">ND2E</strain>
    </source>
</reference>
<dbReference type="FunFam" id="2.40.420.20:FF:000001">
    <property type="entry name" value="Efflux RND transporter periplasmic adaptor subunit"/>
    <property type="match status" value="1"/>
</dbReference>
<evidence type="ECO:0000259" key="6">
    <source>
        <dbReference type="Pfam" id="PF25917"/>
    </source>
</evidence>
<dbReference type="Gene3D" id="2.40.420.20">
    <property type="match status" value="1"/>
</dbReference>
<dbReference type="Pfam" id="PF25944">
    <property type="entry name" value="Beta-barrel_RND"/>
    <property type="match status" value="1"/>
</dbReference>
<dbReference type="GO" id="GO:0015721">
    <property type="term" value="P:bile acid and bile salt transport"/>
    <property type="evidence" value="ECO:0007669"/>
    <property type="project" value="TreeGrafter"/>
</dbReference>
<dbReference type="EMBL" id="JQED01000029">
    <property type="protein sequence ID" value="KGJ91350.1"/>
    <property type="molecule type" value="Genomic_DNA"/>
</dbReference>
<dbReference type="GO" id="GO:0046677">
    <property type="term" value="P:response to antibiotic"/>
    <property type="evidence" value="ECO:0007669"/>
    <property type="project" value="TreeGrafter"/>
</dbReference>
<evidence type="ECO:0000256" key="1">
    <source>
        <dbReference type="ARBA" id="ARBA00004519"/>
    </source>
</evidence>
<dbReference type="Gene3D" id="1.10.287.470">
    <property type="entry name" value="Helix hairpin bin"/>
    <property type="match status" value="1"/>
</dbReference>
<comment type="similarity">
    <text evidence="2">Belongs to the membrane fusion protein (MFP) (TC 8.A.1) family.</text>
</comment>
<dbReference type="Proteomes" id="UP000029843">
    <property type="component" value="Unassembled WGS sequence"/>
</dbReference>
<evidence type="ECO:0000259" key="7">
    <source>
        <dbReference type="Pfam" id="PF25944"/>
    </source>
</evidence>
<dbReference type="PANTHER" id="PTHR30158">
    <property type="entry name" value="ACRA/E-RELATED COMPONENT OF DRUG EFFLUX TRANSPORTER"/>
    <property type="match status" value="1"/>
</dbReference>
<proteinExistence type="inferred from homology"/>
<feature type="domain" description="Multidrug resistance protein MdtA-like beta-barrel" evidence="7">
    <location>
        <begin position="216"/>
        <end position="301"/>
    </location>
</feature>